<evidence type="ECO:0000313" key="10">
    <source>
        <dbReference type="EMBL" id="KAL3319726.1"/>
    </source>
</evidence>
<dbReference type="EMBL" id="JBJKFK010000107">
    <property type="protein sequence ID" value="KAL3319726.1"/>
    <property type="molecule type" value="Genomic_DNA"/>
</dbReference>
<dbReference type="GO" id="GO:0005929">
    <property type="term" value="C:cilium"/>
    <property type="evidence" value="ECO:0007669"/>
    <property type="project" value="UniProtKB-SubCell"/>
</dbReference>
<dbReference type="AlphaFoldDB" id="A0ABD2QJM0"/>
<keyword evidence="10" id="KW-0969">Cilium</keyword>
<evidence type="ECO:0000256" key="3">
    <source>
        <dbReference type="ARBA" id="ARBA00022490"/>
    </source>
</evidence>
<protein>
    <submittedName>
        <fullName evidence="10">Cilia- and flagella-associated protein 43</fullName>
    </submittedName>
</protein>
<keyword evidence="5" id="KW-0677">Repeat</keyword>
<evidence type="ECO:0000256" key="9">
    <source>
        <dbReference type="SAM" id="Coils"/>
    </source>
</evidence>
<name>A0ABD2QJM0_9PLAT</name>
<dbReference type="Pfam" id="PF25828">
    <property type="entry name" value="CC_Cfap43"/>
    <property type="match status" value="2"/>
</dbReference>
<keyword evidence="10" id="KW-0282">Flagellum</keyword>
<evidence type="ECO:0000256" key="1">
    <source>
        <dbReference type="ARBA" id="ARBA00004138"/>
    </source>
</evidence>
<organism evidence="10 11">
    <name type="scientific">Cichlidogyrus casuarinus</name>
    <dbReference type="NCBI Taxonomy" id="1844966"/>
    <lineage>
        <taxon>Eukaryota</taxon>
        <taxon>Metazoa</taxon>
        <taxon>Spiralia</taxon>
        <taxon>Lophotrochozoa</taxon>
        <taxon>Platyhelminthes</taxon>
        <taxon>Monogenea</taxon>
        <taxon>Monopisthocotylea</taxon>
        <taxon>Dactylogyridea</taxon>
        <taxon>Ancyrocephalidae</taxon>
        <taxon>Cichlidogyrus</taxon>
    </lineage>
</organism>
<dbReference type="PANTHER" id="PTHR14885">
    <property type="entry name" value="CILIA- AND FLAGELLA-ASSOCIATED PROTEIN 43-RELATED"/>
    <property type="match status" value="1"/>
</dbReference>
<keyword evidence="3" id="KW-0963">Cytoplasm</keyword>
<keyword evidence="11" id="KW-1185">Reference proteome</keyword>
<evidence type="ECO:0000256" key="7">
    <source>
        <dbReference type="ARBA" id="ARBA00023212"/>
    </source>
</evidence>
<keyword evidence="7" id="KW-0206">Cytoskeleton</keyword>
<dbReference type="GO" id="GO:0005856">
    <property type="term" value="C:cytoskeleton"/>
    <property type="evidence" value="ECO:0007669"/>
    <property type="project" value="UniProtKB-SubCell"/>
</dbReference>
<evidence type="ECO:0000256" key="5">
    <source>
        <dbReference type="ARBA" id="ARBA00022737"/>
    </source>
</evidence>
<evidence type="ECO:0000313" key="11">
    <source>
        <dbReference type="Proteomes" id="UP001626550"/>
    </source>
</evidence>
<comment type="caution">
    <text evidence="10">The sequence shown here is derived from an EMBL/GenBank/DDBJ whole genome shotgun (WGS) entry which is preliminary data.</text>
</comment>
<evidence type="ECO:0000256" key="2">
    <source>
        <dbReference type="ARBA" id="ARBA00004245"/>
    </source>
</evidence>
<dbReference type="PANTHER" id="PTHR14885:SF1">
    <property type="entry name" value="CILIA- AND FLAGELLA-ASSOCIATED PROTEIN 43"/>
    <property type="match status" value="1"/>
</dbReference>
<gene>
    <name evidence="10" type="primary">WDR96_2</name>
    <name evidence="10" type="ORF">Ciccas_001596</name>
</gene>
<accession>A0ABD2QJM0</accession>
<keyword evidence="6 9" id="KW-0175">Coiled coil</keyword>
<evidence type="ECO:0000256" key="4">
    <source>
        <dbReference type="ARBA" id="ARBA00022574"/>
    </source>
</evidence>
<evidence type="ECO:0000256" key="6">
    <source>
        <dbReference type="ARBA" id="ARBA00023054"/>
    </source>
</evidence>
<keyword evidence="4" id="KW-0853">WD repeat</keyword>
<keyword evidence="8" id="KW-0966">Cell projection</keyword>
<sequence>MTFVCTNLAKYLIPITSYLHDQLDLSSREKQIEQIVLMKSIVHQLKEKFNSIWKQLYGRKEQDLARIRERQMKVASIVDDLKFFWKDENKVKMMVFGTTNCDKIMQLVEFNSKEQPEKLLQVKDEEIKVKKYYTAEQLAEMNAKKKEEEERLRLQALDNWRERGLEDMMGGVLEVRREDELKKDITKPVFIQLNKPENEWTDEENVEYNEYLEKCRLWEEERDKHKKFLEAEAKRILQTIEDIKGKFNELFLDLFNQWIQYHSAILHEEFKIERLQRNLLNLELVRFKIYLITDRKSKARERVLKAGEIQREARQLLDKVQEDYDILVAEDKLLEKSFKKDFSDVTPHILDFLSKSLKKRPKRLFGMKGIVPKAHTAKSSEQGEDDTKSVVSVVEDRNRDEIVLSIMENPYIDISVSNLLSENLRKQQLDSALKELDHENNYKTELSSMDPKLWSRFCEYRKRKILLEADIKKMALTLAEMQSFINQQTENGRKLNGVMTSLDKEFNEAREMEDRLETDLELHILVKQGLLEVDPRTFDSCIPECDGAVLVKRTEIEDLNAKIIELGDVKLDHLSKKKELNRKFNALEWELKNMLMQYQDLRTKKSDIQHFRITTEILKV</sequence>
<dbReference type="Proteomes" id="UP001626550">
    <property type="component" value="Unassembled WGS sequence"/>
</dbReference>
<comment type="subcellular location">
    <subcellularLocation>
        <location evidence="1">Cell projection</location>
        <location evidence="1">Cilium</location>
    </subcellularLocation>
    <subcellularLocation>
        <location evidence="2">Cytoplasm</location>
        <location evidence="2">Cytoskeleton</location>
    </subcellularLocation>
</comment>
<proteinExistence type="predicted"/>
<evidence type="ECO:0000256" key="8">
    <source>
        <dbReference type="ARBA" id="ARBA00023273"/>
    </source>
</evidence>
<reference evidence="10 11" key="1">
    <citation type="submission" date="2024-11" db="EMBL/GenBank/DDBJ databases">
        <title>Adaptive evolution of stress response genes in parasites aligns with host niche diversity.</title>
        <authorList>
            <person name="Hahn C."/>
            <person name="Resl P."/>
        </authorList>
    </citation>
    <scope>NUCLEOTIDE SEQUENCE [LARGE SCALE GENOMIC DNA]</scope>
    <source>
        <strain evidence="10">EGGRZ-B1_66</strain>
        <tissue evidence="10">Body</tissue>
    </source>
</reference>
<feature type="coiled-coil region" evidence="9">
    <location>
        <begin position="577"/>
        <end position="604"/>
    </location>
</feature>